<feature type="domain" description="Response regulatory" evidence="12">
    <location>
        <begin position="1926"/>
        <end position="2042"/>
    </location>
</feature>
<evidence type="ECO:0000259" key="10">
    <source>
        <dbReference type="PROSITE" id="PS50046"/>
    </source>
</evidence>
<evidence type="ECO:0000256" key="1">
    <source>
        <dbReference type="ARBA" id="ARBA00000085"/>
    </source>
</evidence>
<comment type="caution">
    <text evidence="15">The sequence shown here is derived from an EMBL/GenBank/DDBJ whole genome shotgun (WGS) entry which is preliminary data.</text>
</comment>
<dbReference type="InterPro" id="IPR001610">
    <property type="entry name" value="PAC"/>
</dbReference>
<dbReference type="InterPro" id="IPR013655">
    <property type="entry name" value="PAS_fold_3"/>
</dbReference>
<feature type="domain" description="PAC" evidence="14">
    <location>
        <begin position="1268"/>
        <end position="1320"/>
    </location>
</feature>
<dbReference type="InterPro" id="IPR036097">
    <property type="entry name" value="HisK_dim/P_sf"/>
</dbReference>
<evidence type="ECO:0000256" key="9">
    <source>
        <dbReference type="PROSITE-ProRule" id="PRU00169"/>
    </source>
</evidence>
<dbReference type="Gene3D" id="1.10.287.130">
    <property type="match status" value="1"/>
</dbReference>
<dbReference type="GO" id="GO:0000155">
    <property type="term" value="F:phosphorelay sensor kinase activity"/>
    <property type="evidence" value="ECO:0007669"/>
    <property type="project" value="InterPro"/>
</dbReference>
<dbReference type="PROSITE" id="PS50109">
    <property type="entry name" value="HIS_KIN"/>
    <property type="match status" value="1"/>
</dbReference>
<feature type="domain" description="PAS" evidence="13">
    <location>
        <begin position="1189"/>
        <end position="1239"/>
    </location>
</feature>
<dbReference type="Pfam" id="PF00512">
    <property type="entry name" value="HisKA"/>
    <property type="match status" value="1"/>
</dbReference>
<keyword evidence="5" id="KW-0808">Transferase</keyword>
<dbReference type="SMART" id="SM00086">
    <property type="entry name" value="PAC"/>
    <property type="match status" value="7"/>
</dbReference>
<dbReference type="PROSITE" id="PS50110">
    <property type="entry name" value="RESPONSE_REGULATORY"/>
    <property type="match status" value="1"/>
</dbReference>
<dbReference type="InterPro" id="IPR000700">
    <property type="entry name" value="PAS-assoc_C"/>
</dbReference>
<dbReference type="CDD" id="cd02205">
    <property type="entry name" value="CBS_pair_SF"/>
    <property type="match status" value="1"/>
</dbReference>
<dbReference type="InterPro" id="IPR035965">
    <property type="entry name" value="PAS-like_dom_sf"/>
</dbReference>
<feature type="domain" description="Histidine kinase" evidence="11">
    <location>
        <begin position="1664"/>
        <end position="1901"/>
    </location>
</feature>
<dbReference type="CDD" id="cd00082">
    <property type="entry name" value="HisKA"/>
    <property type="match status" value="1"/>
</dbReference>
<dbReference type="SMART" id="SM00388">
    <property type="entry name" value="HisKA"/>
    <property type="match status" value="1"/>
</dbReference>
<dbReference type="Gene3D" id="3.30.450.20">
    <property type="entry name" value="PAS domain"/>
    <property type="match status" value="7"/>
</dbReference>
<dbReference type="InterPro" id="IPR005467">
    <property type="entry name" value="His_kinase_dom"/>
</dbReference>
<dbReference type="Gene3D" id="2.10.70.100">
    <property type="match status" value="1"/>
</dbReference>
<evidence type="ECO:0000256" key="6">
    <source>
        <dbReference type="ARBA" id="ARBA00022777"/>
    </source>
</evidence>
<dbReference type="EC" id="2.7.13.3" evidence="3"/>
<proteinExistence type="inferred from homology"/>
<feature type="domain" description="PAC" evidence="14">
    <location>
        <begin position="1001"/>
        <end position="1058"/>
    </location>
</feature>
<dbReference type="Pfam" id="PF08448">
    <property type="entry name" value="PAS_4"/>
    <property type="match status" value="1"/>
</dbReference>
<dbReference type="SUPFAM" id="SSF52172">
    <property type="entry name" value="CheY-like"/>
    <property type="match status" value="1"/>
</dbReference>
<organism evidence="15 16">
    <name type="scientific">Cyanobacterium aponinum 0216</name>
    <dbReference type="NCBI Taxonomy" id="2676140"/>
    <lineage>
        <taxon>Bacteria</taxon>
        <taxon>Bacillati</taxon>
        <taxon>Cyanobacteriota</taxon>
        <taxon>Cyanophyceae</taxon>
        <taxon>Oscillatoriophycideae</taxon>
        <taxon>Chroococcales</taxon>
        <taxon>Geminocystaceae</taxon>
        <taxon>Cyanobacterium</taxon>
    </lineage>
</organism>
<feature type="domain" description="PAS" evidence="13">
    <location>
        <begin position="655"/>
        <end position="702"/>
    </location>
</feature>
<protein>
    <recommendedName>
        <fullName evidence="8">Circadian input-output histidine kinase CikA</fullName>
        <ecNumber evidence="3">2.7.13.3</ecNumber>
    </recommendedName>
</protein>
<dbReference type="SUPFAM" id="SSF55781">
    <property type="entry name" value="GAF domain-like"/>
    <property type="match status" value="3"/>
</dbReference>
<dbReference type="SUPFAM" id="SSF54631">
    <property type="entry name" value="CBS-domain pair"/>
    <property type="match status" value="1"/>
</dbReference>
<feature type="modified residue" description="4-aspartylphosphate" evidence="9">
    <location>
        <position position="1975"/>
    </location>
</feature>
<dbReference type="SMART" id="SM00448">
    <property type="entry name" value="REC"/>
    <property type="match status" value="1"/>
</dbReference>
<dbReference type="InterPro" id="IPR001789">
    <property type="entry name" value="Sig_transdc_resp-reg_receiver"/>
</dbReference>
<dbReference type="SMART" id="SM00065">
    <property type="entry name" value="GAF"/>
    <property type="match status" value="2"/>
</dbReference>
<dbReference type="InterPro" id="IPR046342">
    <property type="entry name" value="CBS_dom_sf"/>
</dbReference>
<dbReference type="SMART" id="SM00091">
    <property type="entry name" value="PAS"/>
    <property type="match status" value="7"/>
</dbReference>
<reference evidence="15 16" key="1">
    <citation type="submission" date="2019-11" db="EMBL/GenBank/DDBJ databases">
        <title>Isolation of a new High Light Tolerant Cyanobacteria.</title>
        <authorList>
            <person name="Dobson Z."/>
            <person name="Vaughn N."/>
            <person name="Vaughn M."/>
            <person name="Fromme P."/>
            <person name="Mazor Y."/>
        </authorList>
    </citation>
    <scope>NUCLEOTIDE SEQUENCE [LARGE SCALE GENOMIC DNA]</scope>
    <source>
        <strain evidence="15 16">0216</strain>
    </source>
</reference>
<feature type="domain" description="PAS" evidence="13">
    <location>
        <begin position="1321"/>
        <end position="1385"/>
    </location>
</feature>
<evidence type="ECO:0000256" key="5">
    <source>
        <dbReference type="ARBA" id="ARBA00022679"/>
    </source>
</evidence>
<dbReference type="PROSITE" id="PS50113">
    <property type="entry name" value="PAC"/>
    <property type="match status" value="6"/>
</dbReference>
<evidence type="ECO:0000259" key="12">
    <source>
        <dbReference type="PROSITE" id="PS50110"/>
    </source>
</evidence>
<dbReference type="InterPro" id="IPR036890">
    <property type="entry name" value="HATPase_C_sf"/>
</dbReference>
<evidence type="ECO:0000259" key="14">
    <source>
        <dbReference type="PROSITE" id="PS50113"/>
    </source>
</evidence>
<dbReference type="PANTHER" id="PTHR43304">
    <property type="entry name" value="PHYTOCHROME-LIKE PROTEIN CPH1"/>
    <property type="match status" value="1"/>
</dbReference>
<evidence type="ECO:0000313" key="16">
    <source>
        <dbReference type="Proteomes" id="UP000437131"/>
    </source>
</evidence>
<evidence type="ECO:0000256" key="8">
    <source>
        <dbReference type="ARBA" id="ARBA00074306"/>
    </source>
</evidence>
<dbReference type="SMART" id="SM00387">
    <property type="entry name" value="HATPase_c"/>
    <property type="match status" value="1"/>
</dbReference>
<evidence type="ECO:0000259" key="11">
    <source>
        <dbReference type="PROSITE" id="PS50109"/>
    </source>
</evidence>
<feature type="domain" description="PAC" evidence="14">
    <location>
        <begin position="578"/>
        <end position="629"/>
    </location>
</feature>
<feature type="domain" description="PAC" evidence="14">
    <location>
        <begin position="705"/>
        <end position="757"/>
    </location>
</feature>
<dbReference type="Pfam" id="PF00072">
    <property type="entry name" value="Response_reg"/>
    <property type="match status" value="1"/>
</dbReference>
<dbReference type="InterPro" id="IPR003594">
    <property type="entry name" value="HATPase_dom"/>
</dbReference>
<dbReference type="Gene3D" id="3.30.565.10">
    <property type="entry name" value="Histidine kinase-like ATPase, C-terminal domain"/>
    <property type="match status" value="1"/>
</dbReference>
<comment type="catalytic activity">
    <reaction evidence="1">
        <text>ATP + protein L-histidine = ADP + protein N-phospho-L-histidine.</text>
        <dbReference type="EC" id="2.7.13.3"/>
    </reaction>
</comment>
<dbReference type="Gene3D" id="3.40.50.2300">
    <property type="match status" value="1"/>
</dbReference>
<evidence type="ECO:0000256" key="4">
    <source>
        <dbReference type="ARBA" id="ARBA00022553"/>
    </source>
</evidence>
<evidence type="ECO:0000256" key="2">
    <source>
        <dbReference type="ARBA" id="ARBA00006402"/>
    </source>
</evidence>
<dbReference type="InterPro" id="IPR004358">
    <property type="entry name" value="Sig_transdc_His_kin-like_C"/>
</dbReference>
<dbReference type="InterPro" id="IPR003661">
    <property type="entry name" value="HisK_dim/P_dom"/>
</dbReference>
<feature type="domain" description="PAS" evidence="13">
    <location>
        <begin position="499"/>
        <end position="575"/>
    </location>
</feature>
<accession>A0A844GSI0</accession>
<dbReference type="PROSITE" id="PS50046">
    <property type="entry name" value="PHYTOCHROME_2"/>
    <property type="match status" value="1"/>
</dbReference>
<comment type="similarity">
    <text evidence="2">In the N-terminal section; belongs to the phytochrome family.</text>
</comment>
<dbReference type="NCBIfam" id="TIGR00229">
    <property type="entry name" value="sensory_box"/>
    <property type="match status" value="7"/>
</dbReference>
<sequence length="2043" mass="234699">MTYQFLELQSLIISCFCTVSPDVSIEDAIRKWHRAIASFPPFNLSQANTHDYLFVTDQGKPVGVITYKTLCKLCINHDGEEKILVRQVMEIPELICEKGRIKDVEEIINIFKESDINCLTIVNQEGYLEGFISCEDVAKVCFQSRQKVGGEKQEELLKDTDNDLDNYRSLMSSEKEKQWEIDSLYRRLEREKLVYQITSQIHNAIELEDTLNVAVNLVRDFMKCDRILIYKFEGHWGGQIIAESVDKKFTSALGNYVEDSCFQDQVCNLYQGKDPVVANNIYEQGYTPCHIKLLEQYQVKANLIVPLEVSGELWGLLIGHQCETYREWQLEDVELLKEISYQVAIAIYQSEINQKLQKEIYERIVAEKLLQRQKRQYRNLMEILPVGIFRNDLRGNCIYVNERYCRITGLTPESANGISWQKIIHPEDWEKVFQAWENLVNYHQPCELECRFLHPNGDIVWGYVQCILDRDISGKIIGFVGSITDITDRKINERQLKENKARFEKIATTLPGILYLSRQQQDGSIEFDYINKEVTSIFELSVEEVMQDGSLIFQQFHPEDIEEHYQRVKYCLENDSLFFHEWRVITPSGKIKWLQGHCRAEKLADGQIYWVGLAIDITEKKETQAKLAKTESLFRQAEKIAKIGNWEYLYRENYLYWSEEVYRIFEIEPREFTPQYDTFLRIVHPEDRQGVDRAFKLHIEHREPYNITHRLLMADGRAKYVRQQCKTSYDSLGNPLKSVGTVQDITEQQIAENIINNIIQGTSTAVSGKEFFENLVTNIALSVNQPCVVITKLKGEMLESLAFCYQGKLQVDGTIPLQNTPCECAMKEGYYYCTEKVAQKFPTDAFLEAIKAESYVGIPLINQGEILGTICVLNDKPTPHETIEKIKRILEVFAPRAVAEFIRTKAEEELKEINSVLEAKIKQRTQQLKQSQAFIKTILDNIPLPILWKNTQSQYLGCNPAFRKFMGLSFSEEIIGKTDHDFNFKPEEVHRRITNDRFVIDSGESILAFEETITIQGEEKWIENYKVPLKNSENKIIGVLTICKDISEQKAIEFALRTSEARWQFALDGASHGVWDVNLVTNETYYSPKFMEMLGYELGEWGNSFDDWQNRIHPDDKEVTLTTTQKYLNGEVSTYQTEHRLRCQDGSYKWILARGQFVEWDENGNPTRMIGTNTDITDRILMEQELLKSKNNFQRLVEEIGNNFVIFSHTLENVITYVGGGIESIFGLTKEEVINKSWVEVVNWHESGLERALVSTSLILNAEDIVLDEFDMSFTHKSGEEKIIRVCHHVVKNDQQEAIAIEGIIEDITQQKRALDALQEKTQELDRFFSLALDLLCIANVDGYFLRLNPQWENILGYKIEDLESSRFLDYVHPDDIQKTLDAIEHLKYNVELPYFINRYRCADGSYRWIEWRSASDGNLFYCAAKDITEKLKTEAEKQTLINALENSNHLLQCISNAQSQFITAENRLTIFEDLLANLLELTDSEYGFIGEVLFRDDGSAEMKETFLKIKGVPYIKTHSITNIAWNEETQKFYDENYKRGMEFDNMNTLFGAVIMTGKPVIANSPKTDPRSGGTPKGHPPLNAFLGLPFFNKNRLLGVVGIANRLGGYDQSIVDYLQPFLVTCSNLIEGYRLDRDRRKTEEKLALSNEELIRATRLKDEFLANMSHELRTPLNAILGNAEILTEQVFGELNNRQIKSLKTIESSSNHLLSLINDILDVAKIEAGQITLEYVPTDIKSLSQSALVFVQQQAQKKGIQLELRFADNLPYLPLDQRRIRQALINLLNNAVKFTPQAGKVTLEISVFEEEESQELLIMGEENIIMKTFIRFAVIDTGIGIAPENIEKLFKPFIQIDSALNRKYTGTGLGLSLVKQIVELHGGSVGVSSELGKGSCFYFNLPSNYCNIPQSSIKEQEKFPIKDKMITPSVILFVDDDESNIATISDYLEAKGYKLLIAKNGLQALQITKTQHPDLIIMDIQMPEMDGLEAIALIRQDEDIKDIPIIAATALTMEGDEQSCLDAGANDYISKPLRLRELVNKIETLLQ</sequence>
<dbReference type="PANTHER" id="PTHR43304:SF1">
    <property type="entry name" value="PAC DOMAIN-CONTAINING PROTEIN"/>
    <property type="match status" value="1"/>
</dbReference>
<dbReference type="Proteomes" id="UP000437131">
    <property type="component" value="Unassembled WGS sequence"/>
</dbReference>
<gene>
    <name evidence="15" type="ORF">GGC33_06205</name>
</gene>
<dbReference type="InterPro" id="IPR000014">
    <property type="entry name" value="PAS"/>
</dbReference>
<dbReference type="InterPro" id="IPR016132">
    <property type="entry name" value="Phyto_chromo_attachment"/>
</dbReference>
<feature type="domain" description="Phytochrome chromophore attachment site" evidence="10">
    <location>
        <begin position="206"/>
        <end position="342"/>
    </location>
</feature>
<dbReference type="Pfam" id="PF13426">
    <property type="entry name" value="PAS_9"/>
    <property type="match status" value="1"/>
</dbReference>
<dbReference type="Pfam" id="PF13185">
    <property type="entry name" value="GAF_2"/>
    <property type="match status" value="1"/>
</dbReference>
<feature type="domain" description="PAC" evidence="14">
    <location>
        <begin position="1135"/>
        <end position="1188"/>
    </location>
</feature>
<evidence type="ECO:0000256" key="3">
    <source>
        <dbReference type="ARBA" id="ARBA00012438"/>
    </source>
</evidence>
<feature type="domain" description="PAS" evidence="13">
    <location>
        <begin position="373"/>
        <end position="443"/>
    </location>
</feature>
<dbReference type="InterPro" id="IPR013656">
    <property type="entry name" value="PAS_4"/>
</dbReference>
<dbReference type="InterPro" id="IPR011006">
    <property type="entry name" value="CheY-like_superfamily"/>
</dbReference>
<dbReference type="CDD" id="cd00130">
    <property type="entry name" value="PAS"/>
    <property type="match status" value="6"/>
</dbReference>
<evidence type="ECO:0000256" key="7">
    <source>
        <dbReference type="ARBA" id="ARBA00023012"/>
    </source>
</evidence>
<dbReference type="InterPro" id="IPR029016">
    <property type="entry name" value="GAF-like_dom_sf"/>
</dbReference>
<dbReference type="Pfam" id="PF08447">
    <property type="entry name" value="PAS_3"/>
    <property type="match status" value="5"/>
</dbReference>
<keyword evidence="6" id="KW-0418">Kinase</keyword>
<dbReference type="RefSeq" id="WP_155083385.1">
    <property type="nucleotide sequence ID" value="NZ_WMIA01000005.1"/>
</dbReference>
<dbReference type="Pfam" id="PF01590">
    <property type="entry name" value="GAF"/>
    <property type="match status" value="1"/>
</dbReference>
<dbReference type="CDD" id="cd16922">
    <property type="entry name" value="HATPase_EvgS-ArcB-TorS-like"/>
    <property type="match status" value="1"/>
</dbReference>
<name>A0A844GSI0_9CHRO</name>
<dbReference type="InterPro" id="IPR003018">
    <property type="entry name" value="GAF"/>
</dbReference>
<dbReference type="FunFam" id="1.10.287.130:FF:000145">
    <property type="entry name" value="Sensory transduction histidine kinase"/>
    <property type="match status" value="1"/>
</dbReference>
<dbReference type="EMBL" id="WMIA01000005">
    <property type="protein sequence ID" value="MTF38513.1"/>
    <property type="molecule type" value="Genomic_DNA"/>
</dbReference>
<dbReference type="SUPFAM" id="SSF55785">
    <property type="entry name" value="PYP-like sensor domain (PAS domain)"/>
    <property type="match status" value="7"/>
</dbReference>
<dbReference type="PRINTS" id="PR00344">
    <property type="entry name" value="BCTRLSENSOR"/>
</dbReference>
<dbReference type="Pfam" id="PF02518">
    <property type="entry name" value="HATPase_c"/>
    <property type="match status" value="1"/>
</dbReference>
<keyword evidence="7" id="KW-0902">Two-component regulatory system</keyword>
<dbReference type="SUPFAM" id="SSF47384">
    <property type="entry name" value="Homodimeric domain of signal transducing histidine kinase"/>
    <property type="match status" value="1"/>
</dbReference>
<evidence type="ECO:0000259" key="13">
    <source>
        <dbReference type="PROSITE" id="PS50112"/>
    </source>
</evidence>
<dbReference type="Gene3D" id="3.30.450.40">
    <property type="match status" value="3"/>
</dbReference>
<keyword evidence="4 9" id="KW-0597">Phosphoprotein</keyword>
<evidence type="ECO:0000313" key="15">
    <source>
        <dbReference type="EMBL" id="MTF38513.1"/>
    </source>
</evidence>
<dbReference type="InterPro" id="IPR052162">
    <property type="entry name" value="Sensor_kinase/Photoreceptor"/>
</dbReference>
<dbReference type="FunFam" id="3.30.565.10:FF:000010">
    <property type="entry name" value="Sensor histidine kinase RcsC"/>
    <property type="match status" value="1"/>
</dbReference>
<feature type="domain" description="PAS" evidence="13">
    <location>
        <begin position="1059"/>
        <end position="1131"/>
    </location>
</feature>
<feature type="domain" description="PAC" evidence="14">
    <location>
        <begin position="446"/>
        <end position="498"/>
    </location>
</feature>
<dbReference type="PROSITE" id="PS50112">
    <property type="entry name" value="PAS"/>
    <property type="match status" value="6"/>
</dbReference>
<dbReference type="Gene3D" id="3.10.580.10">
    <property type="entry name" value="CBS-domain"/>
    <property type="match status" value="1"/>
</dbReference>
<dbReference type="SUPFAM" id="SSF55874">
    <property type="entry name" value="ATPase domain of HSP90 chaperone/DNA topoisomerase II/histidine kinase"/>
    <property type="match status" value="1"/>
</dbReference>